<organism evidence="2 3">
    <name type="scientific">Rossellomorea pakistanensis</name>
    <dbReference type="NCBI Taxonomy" id="992288"/>
    <lineage>
        <taxon>Bacteria</taxon>
        <taxon>Bacillati</taxon>
        <taxon>Bacillota</taxon>
        <taxon>Bacilli</taxon>
        <taxon>Bacillales</taxon>
        <taxon>Bacillaceae</taxon>
        <taxon>Rossellomorea</taxon>
    </lineage>
</organism>
<keyword evidence="1" id="KW-0812">Transmembrane</keyword>
<gene>
    <name evidence="2" type="ORF">JOC86_004443</name>
</gene>
<proteinExistence type="predicted"/>
<evidence type="ECO:0000256" key="1">
    <source>
        <dbReference type="SAM" id="Phobius"/>
    </source>
</evidence>
<evidence type="ECO:0000313" key="3">
    <source>
        <dbReference type="Proteomes" id="UP001646157"/>
    </source>
</evidence>
<feature type="transmembrane region" description="Helical" evidence="1">
    <location>
        <begin position="6"/>
        <end position="25"/>
    </location>
</feature>
<keyword evidence="1" id="KW-0472">Membrane</keyword>
<keyword evidence="1" id="KW-1133">Transmembrane helix</keyword>
<dbReference type="Proteomes" id="UP001646157">
    <property type="component" value="Unassembled WGS sequence"/>
</dbReference>
<accession>A0ABS2NJ58</accession>
<protein>
    <submittedName>
        <fullName evidence="2">Uncharacterized protein</fullName>
    </submittedName>
</protein>
<comment type="caution">
    <text evidence="2">The sequence shown here is derived from an EMBL/GenBank/DDBJ whole genome shotgun (WGS) entry which is preliminary data.</text>
</comment>
<reference evidence="2 3" key="1">
    <citation type="submission" date="2021-01" db="EMBL/GenBank/DDBJ databases">
        <title>Genomic Encyclopedia of Type Strains, Phase IV (KMG-IV): sequencing the most valuable type-strain genomes for metagenomic binning, comparative biology and taxonomic classification.</title>
        <authorList>
            <person name="Goeker M."/>
        </authorList>
    </citation>
    <scope>NUCLEOTIDE SEQUENCE [LARGE SCALE GENOMIC DNA]</scope>
    <source>
        <strain evidence="2 3">DSM 24834</strain>
    </source>
</reference>
<dbReference type="RefSeq" id="WP_205175047.1">
    <property type="nucleotide sequence ID" value="NZ_JAFBDZ010000006.1"/>
</dbReference>
<keyword evidence="3" id="KW-1185">Reference proteome</keyword>
<sequence length="52" mass="5914">MMGIAAFLGLVVVLGMIGGVLIYFLRQTLNTEDSRKIDPYEEQDFNKKDLHL</sequence>
<dbReference type="EMBL" id="JAFBDZ010000006">
    <property type="protein sequence ID" value="MBM7587868.1"/>
    <property type="molecule type" value="Genomic_DNA"/>
</dbReference>
<evidence type="ECO:0000313" key="2">
    <source>
        <dbReference type="EMBL" id="MBM7587868.1"/>
    </source>
</evidence>
<name>A0ABS2NJ58_9BACI</name>